<evidence type="ECO:0000313" key="2">
    <source>
        <dbReference type="EMBL" id="EIE77720.1"/>
    </source>
</evidence>
<dbReference type="Proteomes" id="UP000009138">
    <property type="component" value="Unassembled WGS sequence"/>
</dbReference>
<evidence type="ECO:0000256" key="1">
    <source>
        <dbReference type="SAM" id="MobiDB-lite"/>
    </source>
</evidence>
<sequence length="83" mass="9691">MNQPNAYPASYLARQRYPPKPALNKSLKTTYPQSYLERQRYQSPMNQDVPLAGYSFEKCTHTIFTSNAETSENPNKNTYYHHT</sequence>
<proteinExistence type="predicted"/>
<protein>
    <submittedName>
        <fullName evidence="2">Uncharacterized protein</fullName>
    </submittedName>
</protein>
<reference evidence="2 3" key="1">
    <citation type="journal article" date="2009" name="PLoS Genet.">
        <title>Genomic analysis of the basal lineage fungus Rhizopus oryzae reveals a whole-genome duplication.</title>
        <authorList>
            <person name="Ma L.-J."/>
            <person name="Ibrahim A.S."/>
            <person name="Skory C."/>
            <person name="Grabherr M.G."/>
            <person name="Burger G."/>
            <person name="Butler M."/>
            <person name="Elias M."/>
            <person name="Idnurm A."/>
            <person name="Lang B.F."/>
            <person name="Sone T."/>
            <person name="Abe A."/>
            <person name="Calvo S.E."/>
            <person name="Corrochano L.M."/>
            <person name="Engels R."/>
            <person name="Fu J."/>
            <person name="Hansberg W."/>
            <person name="Kim J.-M."/>
            <person name="Kodira C.D."/>
            <person name="Koehrsen M.J."/>
            <person name="Liu B."/>
            <person name="Miranda-Saavedra D."/>
            <person name="O'Leary S."/>
            <person name="Ortiz-Castellanos L."/>
            <person name="Poulter R."/>
            <person name="Rodriguez-Romero J."/>
            <person name="Ruiz-Herrera J."/>
            <person name="Shen Y.-Q."/>
            <person name="Zeng Q."/>
            <person name="Galagan J."/>
            <person name="Birren B.W."/>
            <person name="Cuomo C.A."/>
            <person name="Wickes B.L."/>
        </authorList>
    </citation>
    <scope>NUCLEOTIDE SEQUENCE [LARGE SCALE GENOMIC DNA]</scope>
    <source>
        <strain evidence="3">RA 99-880 / ATCC MYA-4621 / FGSC 9543 / NRRL 43880</strain>
    </source>
</reference>
<dbReference type="InParanoid" id="I1BNE0"/>
<accession>I1BNE0</accession>
<dbReference type="GeneID" id="93609396"/>
<dbReference type="RefSeq" id="XP_067513116.1">
    <property type="nucleotide sequence ID" value="XM_067657015.1"/>
</dbReference>
<dbReference type="VEuPathDB" id="FungiDB:RO3G_02424"/>
<dbReference type="AlphaFoldDB" id="I1BNE0"/>
<name>I1BNE0_RHIO9</name>
<organism evidence="2 3">
    <name type="scientific">Rhizopus delemar (strain RA 99-880 / ATCC MYA-4621 / FGSC 9543 / NRRL 43880)</name>
    <name type="common">Mucormycosis agent</name>
    <name type="synonym">Rhizopus arrhizus var. delemar</name>
    <dbReference type="NCBI Taxonomy" id="246409"/>
    <lineage>
        <taxon>Eukaryota</taxon>
        <taxon>Fungi</taxon>
        <taxon>Fungi incertae sedis</taxon>
        <taxon>Mucoromycota</taxon>
        <taxon>Mucoromycotina</taxon>
        <taxon>Mucoromycetes</taxon>
        <taxon>Mucorales</taxon>
        <taxon>Mucorineae</taxon>
        <taxon>Rhizopodaceae</taxon>
        <taxon>Rhizopus</taxon>
    </lineage>
</organism>
<gene>
    <name evidence="2" type="ORF">RO3G_02424</name>
</gene>
<evidence type="ECO:0000313" key="3">
    <source>
        <dbReference type="Proteomes" id="UP000009138"/>
    </source>
</evidence>
<keyword evidence="3" id="KW-1185">Reference proteome</keyword>
<feature type="region of interest" description="Disordered" evidence="1">
    <location>
        <begin position="1"/>
        <end position="26"/>
    </location>
</feature>
<dbReference type="EMBL" id="CH476733">
    <property type="protein sequence ID" value="EIE77720.1"/>
    <property type="molecule type" value="Genomic_DNA"/>
</dbReference>